<keyword evidence="2" id="KW-1185">Reference proteome</keyword>
<protein>
    <submittedName>
        <fullName evidence="1">RNA-directed DNA polymerase (Reverse transcriptase)-related family protein</fullName>
    </submittedName>
</protein>
<gene>
    <name evidence="1" type="ORF">FRX31_024880</name>
</gene>
<dbReference type="AlphaFoldDB" id="A0A7J6VKT7"/>
<evidence type="ECO:0000313" key="2">
    <source>
        <dbReference type="Proteomes" id="UP000554482"/>
    </source>
</evidence>
<dbReference type="GO" id="GO:0003964">
    <property type="term" value="F:RNA-directed DNA polymerase activity"/>
    <property type="evidence" value="ECO:0007669"/>
    <property type="project" value="UniProtKB-KW"/>
</dbReference>
<comment type="caution">
    <text evidence="1">The sequence shown here is derived from an EMBL/GenBank/DDBJ whole genome shotgun (WGS) entry which is preliminary data.</text>
</comment>
<dbReference type="EMBL" id="JABWDY010030574">
    <property type="protein sequence ID" value="KAF5185533.1"/>
    <property type="molecule type" value="Genomic_DNA"/>
</dbReference>
<name>A0A7J6VKT7_THATH</name>
<keyword evidence="1" id="KW-0695">RNA-directed DNA polymerase</keyword>
<keyword evidence="1" id="KW-0808">Transferase</keyword>
<reference evidence="1 2" key="1">
    <citation type="submission" date="2020-06" db="EMBL/GenBank/DDBJ databases">
        <title>Transcriptomic and genomic resources for Thalictrum thalictroides and T. hernandezii: Facilitating candidate gene discovery in an emerging model plant lineage.</title>
        <authorList>
            <person name="Arias T."/>
            <person name="Riano-Pachon D.M."/>
            <person name="Di Stilio V.S."/>
        </authorList>
    </citation>
    <scope>NUCLEOTIDE SEQUENCE [LARGE SCALE GENOMIC DNA]</scope>
    <source>
        <strain evidence="2">cv. WT478/WT964</strain>
        <tissue evidence="1">Leaves</tissue>
    </source>
</reference>
<proteinExistence type="predicted"/>
<dbReference type="PANTHER" id="PTHR33116">
    <property type="entry name" value="REVERSE TRANSCRIPTASE ZINC-BINDING DOMAIN-CONTAINING PROTEIN-RELATED-RELATED"/>
    <property type="match status" value="1"/>
</dbReference>
<dbReference type="Proteomes" id="UP000554482">
    <property type="component" value="Unassembled WGS sequence"/>
</dbReference>
<organism evidence="1 2">
    <name type="scientific">Thalictrum thalictroides</name>
    <name type="common">Rue-anemone</name>
    <name type="synonym">Anemone thalictroides</name>
    <dbReference type="NCBI Taxonomy" id="46969"/>
    <lineage>
        <taxon>Eukaryota</taxon>
        <taxon>Viridiplantae</taxon>
        <taxon>Streptophyta</taxon>
        <taxon>Embryophyta</taxon>
        <taxon>Tracheophyta</taxon>
        <taxon>Spermatophyta</taxon>
        <taxon>Magnoliopsida</taxon>
        <taxon>Ranunculales</taxon>
        <taxon>Ranunculaceae</taxon>
        <taxon>Thalictroideae</taxon>
        <taxon>Thalictrum</taxon>
    </lineage>
</organism>
<keyword evidence="1" id="KW-0548">Nucleotidyltransferase</keyword>
<dbReference type="PANTHER" id="PTHR33116:SF84">
    <property type="entry name" value="RNA-DIRECTED DNA POLYMERASE"/>
    <property type="match status" value="1"/>
</dbReference>
<sequence>MGVQLVKPPVTYLGLPLTAVRISIRDCYPLVERITKRILSWKNKFLSYAGRLELVKSLLQAFHVYWARTFVLPTTVLEQVSKICIRFLWFGPMMEKKVHHASRKVLMKAKHEGGLNVMDLELWNKAAYCGLVFKIVSKDSSLWVTWTWAHHLNNKHFWTMTIPTDCSWVWRNILQMRETTKKFIQYSLVDGKNTSLWYDPWCKGEVLCDNLEARAKFQLLQEAKVSTLIEN</sequence>
<feature type="non-terminal residue" evidence="1">
    <location>
        <position position="231"/>
    </location>
</feature>
<dbReference type="OrthoDB" id="1938625at2759"/>
<accession>A0A7J6VKT7</accession>
<evidence type="ECO:0000313" key="1">
    <source>
        <dbReference type="EMBL" id="KAF5185533.1"/>
    </source>
</evidence>